<accession>A0A026VSL3</accession>
<dbReference type="AlphaFoldDB" id="A0A026VSL3"/>
<dbReference type="EMBL" id="QOIP01000014">
    <property type="protein sequence ID" value="RLU14722.1"/>
    <property type="molecule type" value="Genomic_DNA"/>
</dbReference>
<dbReference type="OrthoDB" id="7605339at2759"/>
<reference evidence="2" key="3">
    <citation type="submission" date="2018-07" db="EMBL/GenBank/DDBJ databases">
        <authorList>
            <person name="Mckenzie S.K."/>
            <person name="Kronauer D.J.C."/>
        </authorList>
    </citation>
    <scope>NUCLEOTIDE SEQUENCE</scope>
    <source>
        <strain evidence="2">Clonal line C1</strain>
    </source>
</reference>
<evidence type="ECO:0000313" key="1">
    <source>
        <dbReference type="EMBL" id="EZA46707.1"/>
    </source>
</evidence>
<evidence type="ECO:0000313" key="2">
    <source>
        <dbReference type="EMBL" id="RLU14722.1"/>
    </source>
</evidence>
<dbReference type="EMBL" id="KK108417">
    <property type="protein sequence ID" value="EZA46707.1"/>
    <property type="molecule type" value="Genomic_DNA"/>
</dbReference>
<dbReference type="Proteomes" id="UP000053097">
    <property type="component" value="Unassembled WGS sequence"/>
</dbReference>
<gene>
    <name evidence="2" type="ORF">DMN91_012609</name>
    <name evidence="1" type="ORF">X777_02638</name>
</gene>
<keyword evidence="3" id="KW-1185">Reference proteome</keyword>
<reference evidence="2" key="2">
    <citation type="journal article" date="2018" name="Genome Res.">
        <title>The genomic architecture and molecular evolution of ant odorant receptors.</title>
        <authorList>
            <person name="McKenzie S.K."/>
            <person name="Kronauer D.J.C."/>
        </authorList>
    </citation>
    <scope>NUCLEOTIDE SEQUENCE [LARGE SCALE GENOMIC DNA]</scope>
    <source>
        <strain evidence="2">Clonal line C1</strain>
    </source>
</reference>
<evidence type="ECO:0000313" key="3">
    <source>
        <dbReference type="Proteomes" id="UP000053097"/>
    </source>
</evidence>
<name>A0A026VSL3_OOCBI</name>
<dbReference type="Proteomes" id="UP000279307">
    <property type="component" value="Chromosome 14"/>
</dbReference>
<organism evidence="1 3">
    <name type="scientific">Ooceraea biroi</name>
    <name type="common">Clonal raider ant</name>
    <name type="synonym">Cerapachys biroi</name>
    <dbReference type="NCBI Taxonomy" id="2015173"/>
    <lineage>
        <taxon>Eukaryota</taxon>
        <taxon>Metazoa</taxon>
        <taxon>Ecdysozoa</taxon>
        <taxon>Arthropoda</taxon>
        <taxon>Hexapoda</taxon>
        <taxon>Insecta</taxon>
        <taxon>Pterygota</taxon>
        <taxon>Neoptera</taxon>
        <taxon>Endopterygota</taxon>
        <taxon>Hymenoptera</taxon>
        <taxon>Apocrita</taxon>
        <taxon>Aculeata</taxon>
        <taxon>Formicoidea</taxon>
        <taxon>Formicidae</taxon>
        <taxon>Dorylinae</taxon>
        <taxon>Ooceraea</taxon>
    </lineage>
</organism>
<dbReference type="OMA" id="FDKHAIS"/>
<proteinExistence type="predicted"/>
<protein>
    <submittedName>
        <fullName evidence="1">Uncharacterized protein</fullName>
    </submittedName>
</protein>
<sequence>MALFNDIKKATSLNWMDNNAHVLRLQGLSQAEKDRKMNDRKVKKPRNIHLVEPETCDNTIDDIMIDEIKHNFDRHEISAAIKEVNGGVDLSNKHWEEVWSKRLQEKILSEKEVKLKFPGHNDAKAPENHSKDKELSHRSIKNIDLLNKLHRNAAIMSLVKMKKISLEDIIGPSSIYLVETENQLDSLYQDQTSTAASNNVVDNARYQVESVPHRDDPDIFVHPLLQRDKEQFKGIDFTLPRLGKKVVVKPPEFFLAENDDKYFDFVKKKKNTP</sequence>
<reference evidence="1 3" key="1">
    <citation type="journal article" date="2014" name="Curr. Biol.">
        <title>The genome of the clonal raider ant Cerapachys biroi.</title>
        <authorList>
            <person name="Oxley P.R."/>
            <person name="Ji L."/>
            <person name="Fetter-Pruneda I."/>
            <person name="McKenzie S.K."/>
            <person name="Li C."/>
            <person name="Hu H."/>
            <person name="Zhang G."/>
            <person name="Kronauer D.J."/>
        </authorList>
    </citation>
    <scope>NUCLEOTIDE SEQUENCE [LARGE SCALE GENOMIC DNA]</scope>
</reference>